<sequence>MLVKSNIVPSTVHTGWEKGWRDTAQKLNGNRLKLAPVFVFCRAFAPADAPKESSLSHSLWVIWPIVISQ</sequence>
<dbReference type="Proteomes" id="UP001138500">
    <property type="component" value="Unassembled WGS sequence"/>
</dbReference>
<reference evidence="1 2" key="1">
    <citation type="journal article" date="2018" name="IMA Fungus">
        <title>IMA Genome-F 10: Nine draft genome sequences of Claviceps purpurea s.lat., including C. arundinis, C. humidiphila, and C. cf. spartinae, pseudomolecules for the pitch canker pathogen Fusarium circinatum, draft genome of Davidsoniella eucalypti, Grosmannia galeiformis, Quambalaria eucalypti, and Teratosphaeria destructans.</title>
        <authorList>
            <person name="Wingfield B.D."/>
            <person name="Liu M."/>
            <person name="Nguyen H.D."/>
            <person name="Lane F.A."/>
            <person name="Morgan S.W."/>
            <person name="De Vos L."/>
            <person name="Wilken P.M."/>
            <person name="Duong T.A."/>
            <person name="Aylward J."/>
            <person name="Coetzee M.P."/>
            <person name="Dadej K."/>
            <person name="De Beer Z.W."/>
            <person name="Findlay W."/>
            <person name="Havenga M."/>
            <person name="Kolarik M."/>
            <person name="Menzies J.G."/>
            <person name="Naidoo K."/>
            <person name="Pochopski O."/>
            <person name="Shoukouhi P."/>
            <person name="Santana Q.C."/>
            <person name="Seifert K.A."/>
            <person name="Soal N."/>
            <person name="Steenkamp E.T."/>
            <person name="Tatham C.T."/>
            <person name="van der Nest M.A."/>
            <person name="Wingfield M.J."/>
        </authorList>
    </citation>
    <scope>NUCLEOTIDE SEQUENCE [LARGE SCALE GENOMIC DNA]</scope>
    <source>
        <strain evidence="1">CMW44962</strain>
    </source>
</reference>
<keyword evidence="2" id="KW-1185">Reference proteome</keyword>
<name>A0A9W7SV91_9PEZI</name>
<proteinExistence type="predicted"/>
<evidence type="ECO:0000313" key="1">
    <source>
        <dbReference type="EMBL" id="KAH9832434.1"/>
    </source>
</evidence>
<protein>
    <submittedName>
        <fullName evidence="1">Uncharacterized protein</fullName>
    </submittedName>
</protein>
<dbReference type="EMBL" id="RIBY02001113">
    <property type="protein sequence ID" value="KAH9832434.1"/>
    <property type="molecule type" value="Genomic_DNA"/>
</dbReference>
<reference evidence="1 2" key="2">
    <citation type="journal article" date="2021" name="Curr. Genet.">
        <title>Genetic response to nitrogen starvation in the aggressive Eucalyptus foliar pathogen Teratosphaeria destructans.</title>
        <authorList>
            <person name="Havenga M."/>
            <person name="Wingfield B.D."/>
            <person name="Wingfield M.J."/>
            <person name="Dreyer L.L."/>
            <person name="Roets F."/>
            <person name="Aylward J."/>
        </authorList>
    </citation>
    <scope>NUCLEOTIDE SEQUENCE [LARGE SCALE GENOMIC DNA]</scope>
    <source>
        <strain evidence="1">CMW44962</strain>
    </source>
</reference>
<comment type="caution">
    <text evidence="1">The sequence shown here is derived from an EMBL/GenBank/DDBJ whole genome shotgun (WGS) entry which is preliminary data.</text>
</comment>
<gene>
    <name evidence="1" type="ORF">Tdes44962_MAKER02098</name>
</gene>
<dbReference type="AlphaFoldDB" id="A0A9W7SV91"/>
<organism evidence="1 2">
    <name type="scientific">Teratosphaeria destructans</name>
    <dbReference type="NCBI Taxonomy" id="418781"/>
    <lineage>
        <taxon>Eukaryota</taxon>
        <taxon>Fungi</taxon>
        <taxon>Dikarya</taxon>
        <taxon>Ascomycota</taxon>
        <taxon>Pezizomycotina</taxon>
        <taxon>Dothideomycetes</taxon>
        <taxon>Dothideomycetidae</taxon>
        <taxon>Mycosphaerellales</taxon>
        <taxon>Teratosphaeriaceae</taxon>
        <taxon>Teratosphaeria</taxon>
    </lineage>
</organism>
<accession>A0A9W7SV91</accession>
<evidence type="ECO:0000313" key="2">
    <source>
        <dbReference type="Proteomes" id="UP001138500"/>
    </source>
</evidence>